<dbReference type="InterPro" id="IPR043773">
    <property type="entry name" value="JetA"/>
</dbReference>
<dbReference type="EMBL" id="QWEZ01000002">
    <property type="protein sequence ID" value="RRJ82997.1"/>
    <property type="molecule type" value="Genomic_DNA"/>
</dbReference>
<keyword evidence="2" id="KW-1185">Reference proteome</keyword>
<dbReference type="AlphaFoldDB" id="A0A3P3VL04"/>
<proteinExistence type="predicted"/>
<name>A0A3P3VL04_9GAMM</name>
<reference evidence="1 2" key="2">
    <citation type="submission" date="2018-12" db="EMBL/GenBank/DDBJ databases">
        <title>Simiduia agarivorans gen. nov., sp. nov., a marine, agarolytic bacterium isolated from shallow coastal water from Keelung, Taiwan.</title>
        <authorList>
            <person name="Shieh W.Y."/>
        </authorList>
    </citation>
    <scope>NUCLEOTIDE SEQUENCE [LARGE SCALE GENOMIC DNA]</scope>
    <source>
        <strain evidence="1 2">GTF-13</strain>
    </source>
</reference>
<dbReference type="RefSeq" id="WP_125017263.1">
    <property type="nucleotide sequence ID" value="NZ_QWEZ01000002.1"/>
</dbReference>
<protein>
    <submittedName>
        <fullName evidence="1">Flagellar protein FliT</fullName>
    </submittedName>
</protein>
<dbReference type="Proteomes" id="UP000280792">
    <property type="component" value="Unassembled WGS sequence"/>
</dbReference>
<accession>A0A3P3VL04</accession>
<keyword evidence="1" id="KW-0282">Flagellum</keyword>
<evidence type="ECO:0000313" key="2">
    <source>
        <dbReference type="Proteomes" id="UP000280792"/>
    </source>
</evidence>
<organism evidence="1 2">
    <name type="scientific">Aestuariirhabdus litorea</name>
    <dbReference type="NCBI Taxonomy" id="2528527"/>
    <lineage>
        <taxon>Bacteria</taxon>
        <taxon>Pseudomonadati</taxon>
        <taxon>Pseudomonadota</taxon>
        <taxon>Gammaproteobacteria</taxon>
        <taxon>Oceanospirillales</taxon>
        <taxon>Aestuariirhabdaceae</taxon>
        <taxon>Aestuariirhabdus</taxon>
    </lineage>
</organism>
<keyword evidence="1" id="KW-0969">Cilium</keyword>
<gene>
    <name evidence="1" type="ORF">D0544_14210</name>
</gene>
<evidence type="ECO:0000313" key="1">
    <source>
        <dbReference type="EMBL" id="RRJ82997.1"/>
    </source>
</evidence>
<sequence>MSQSLFFDAQHRHFFKPLTGKYREGVVQCVRALYSHVYGSMADYGHHLGRSQIIDLFTEALAQAPALNDDDANDGRTEEEAEFEASGLRGERERAAWVLSRLVEQGWIEQLFDEVNLQGSYRFTRNGRLFAQPLVDTQQQRFRTRNRNTRNTRNALRAFTERGEIHDLLDAWEFSERIISDFSDLVTELEDRKRQLVSAVEQQLLVQQASDQFFDYMDTRFEPDIAVRLSADSVEKYREEIARLIRGIRRKESAFKAEAEKQLRQSLPDYVEDRRQSLLIAVLEGIEQRVRGACEVMLPQVRQALQSYTQRADIIIRQMTYLASQQRADIQQVCEALQRQSADTCEQRLQRAAEQLAGVSLNFLDPVSVRLRERRSLRRVQTTLEAQPHQDADARREAFVKEALDKAFVVNSQDSRAYLAQQLASGQRICSDQLTIEDARQLLSRAHLIELASINDRSSEQRIRVRFLEEAPPSAAEQEFFTRADRFEIWCEETPPS</sequence>
<comment type="caution">
    <text evidence="1">The sequence shown here is derived from an EMBL/GenBank/DDBJ whole genome shotgun (WGS) entry which is preliminary data.</text>
</comment>
<reference evidence="1 2" key="1">
    <citation type="submission" date="2018-08" db="EMBL/GenBank/DDBJ databases">
        <authorList>
            <person name="Khan S.A."/>
        </authorList>
    </citation>
    <scope>NUCLEOTIDE SEQUENCE [LARGE SCALE GENOMIC DNA]</scope>
    <source>
        <strain evidence="1 2">GTF-13</strain>
    </source>
</reference>
<keyword evidence="1" id="KW-0966">Cell projection</keyword>
<dbReference type="Pfam" id="PF18982">
    <property type="entry name" value="JetA"/>
    <property type="match status" value="1"/>
</dbReference>